<sequence>MCLSFLCVFKLNEQKNVAVNIALF</sequence>
<accession>A0A0E9PC36</accession>
<dbReference type="EMBL" id="GBXM01106755">
    <property type="protein sequence ID" value="JAH01822.1"/>
    <property type="molecule type" value="Transcribed_RNA"/>
</dbReference>
<protein>
    <submittedName>
        <fullName evidence="1">Uncharacterized protein</fullName>
    </submittedName>
</protein>
<evidence type="ECO:0000313" key="1">
    <source>
        <dbReference type="EMBL" id="JAH01822.1"/>
    </source>
</evidence>
<proteinExistence type="predicted"/>
<organism evidence="1">
    <name type="scientific">Anguilla anguilla</name>
    <name type="common">European freshwater eel</name>
    <name type="synonym">Muraena anguilla</name>
    <dbReference type="NCBI Taxonomy" id="7936"/>
    <lineage>
        <taxon>Eukaryota</taxon>
        <taxon>Metazoa</taxon>
        <taxon>Chordata</taxon>
        <taxon>Craniata</taxon>
        <taxon>Vertebrata</taxon>
        <taxon>Euteleostomi</taxon>
        <taxon>Actinopterygii</taxon>
        <taxon>Neopterygii</taxon>
        <taxon>Teleostei</taxon>
        <taxon>Anguilliformes</taxon>
        <taxon>Anguillidae</taxon>
        <taxon>Anguilla</taxon>
    </lineage>
</organism>
<dbReference type="AlphaFoldDB" id="A0A0E9PC36"/>
<reference evidence="1" key="2">
    <citation type="journal article" date="2015" name="Fish Shellfish Immunol.">
        <title>Early steps in the European eel (Anguilla anguilla)-Vibrio vulnificus interaction in the gills: Role of the RtxA13 toxin.</title>
        <authorList>
            <person name="Callol A."/>
            <person name="Pajuelo D."/>
            <person name="Ebbesson L."/>
            <person name="Teles M."/>
            <person name="MacKenzie S."/>
            <person name="Amaro C."/>
        </authorList>
    </citation>
    <scope>NUCLEOTIDE SEQUENCE</scope>
</reference>
<name>A0A0E9PC36_ANGAN</name>
<reference evidence="1" key="1">
    <citation type="submission" date="2014-11" db="EMBL/GenBank/DDBJ databases">
        <authorList>
            <person name="Amaro Gonzalez C."/>
        </authorList>
    </citation>
    <scope>NUCLEOTIDE SEQUENCE</scope>
</reference>